<dbReference type="Proteomes" id="UP000243507">
    <property type="component" value="Unassembled WGS sequence"/>
</dbReference>
<name>A0A2A4CSL2_9RHOB</name>
<comment type="caution">
    <text evidence="2">The sequence shown here is derived from an EMBL/GenBank/DDBJ whole genome shotgun (WGS) entry which is preliminary data.</text>
</comment>
<organism evidence="2 3">
    <name type="scientific">Pseudothioclava arenosa</name>
    <dbReference type="NCBI Taxonomy" id="1795308"/>
    <lineage>
        <taxon>Bacteria</taxon>
        <taxon>Pseudomonadati</taxon>
        <taxon>Pseudomonadota</taxon>
        <taxon>Alphaproteobacteria</taxon>
        <taxon>Rhodobacterales</taxon>
        <taxon>Paracoccaceae</taxon>
        <taxon>Pseudothioclava</taxon>
    </lineage>
</organism>
<dbReference type="AlphaFoldDB" id="A0A2A4CSL2"/>
<gene>
    <name evidence="2" type="ORF">CLN94_04845</name>
</gene>
<dbReference type="OrthoDB" id="7876264at2"/>
<evidence type="ECO:0000313" key="2">
    <source>
        <dbReference type="EMBL" id="PCD77106.1"/>
    </source>
</evidence>
<keyword evidence="1" id="KW-0472">Membrane</keyword>
<accession>A0A2A4CSL2</accession>
<dbReference type="EMBL" id="NTJD01000003">
    <property type="protein sequence ID" value="PCD77106.1"/>
    <property type="molecule type" value="Genomic_DNA"/>
</dbReference>
<keyword evidence="3" id="KW-1185">Reference proteome</keyword>
<proteinExistence type="predicted"/>
<keyword evidence="1" id="KW-1133">Transmembrane helix</keyword>
<keyword evidence="1" id="KW-0812">Transmembrane</keyword>
<sequence>MAADHATAPVKSSTAWIIALFLIATAAGATVVFGLGGLIMWGVIATWVMMALLVVMTAGS</sequence>
<feature type="transmembrane region" description="Helical" evidence="1">
    <location>
        <begin position="38"/>
        <end position="58"/>
    </location>
</feature>
<evidence type="ECO:0000256" key="1">
    <source>
        <dbReference type="SAM" id="Phobius"/>
    </source>
</evidence>
<evidence type="ECO:0000313" key="3">
    <source>
        <dbReference type="Proteomes" id="UP000243507"/>
    </source>
</evidence>
<dbReference type="RefSeq" id="WP_096431736.1">
    <property type="nucleotide sequence ID" value="NZ_NTJD01000003.1"/>
</dbReference>
<protein>
    <submittedName>
        <fullName evidence="2">Uncharacterized protein</fullName>
    </submittedName>
</protein>
<reference evidence="2 3" key="1">
    <citation type="submission" date="2017-09" db="EMBL/GenBank/DDBJ databases">
        <title>A multilocus sequence analysis scheme for characterization of bacteria in the genus Thioclava.</title>
        <authorList>
            <person name="Liu Y."/>
            <person name="Shao Z."/>
        </authorList>
    </citation>
    <scope>NUCLEOTIDE SEQUENCE [LARGE SCALE GENOMIC DNA]</scope>
    <source>
        <strain evidence="2 3">CAU 1312</strain>
    </source>
</reference>